<evidence type="ECO:0000256" key="3">
    <source>
        <dbReference type="ARBA" id="ARBA00023002"/>
    </source>
</evidence>
<dbReference type="AlphaFoldDB" id="A0A1I1Q4P1"/>
<dbReference type="OrthoDB" id="5183775at2"/>
<dbReference type="NCBIfam" id="TIGR00715">
    <property type="entry name" value="precor6x_red"/>
    <property type="match status" value="1"/>
</dbReference>
<reference evidence="4 5" key="1">
    <citation type="submission" date="2016-10" db="EMBL/GenBank/DDBJ databases">
        <authorList>
            <person name="de Groot N.N."/>
        </authorList>
    </citation>
    <scope>NUCLEOTIDE SEQUENCE [LARGE SCALE GENOMIC DNA]</scope>
    <source>
        <strain evidence="4 5">HL3</strain>
    </source>
</reference>
<keyword evidence="5" id="KW-1185">Reference proteome</keyword>
<dbReference type="STRING" id="1123397.SAMN05660831_00981"/>
<name>A0A1I1Q4P1_9GAMM</name>
<dbReference type="EMBL" id="FOMJ01000002">
    <property type="protein sequence ID" value="SFD16967.1"/>
    <property type="molecule type" value="Genomic_DNA"/>
</dbReference>
<dbReference type="PANTHER" id="PTHR36925">
    <property type="entry name" value="COBALT-PRECORRIN-6A REDUCTASE"/>
    <property type="match status" value="1"/>
</dbReference>
<dbReference type="GO" id="GO:0016994">
    <property type="term" value="F:precorrin-6A reductase activity"/>
    <property type="evidence" value="ECO:0007669"/>
    <property type="project" value="InterPro"/>
</dbReference>
<evidence type="ECO:0000313" key="5">
    <source>
        <dbReference type="Proteomes" id="UP000198611"/>
    </source>
</evidence>
<dbReference type="Proteomes" id="UP000198611">
    <property type="component" value="Unassembled WGS sequence"/>
</dbReference>
<comment type="pathway">
    <text evidence="1">Cofactor biosynthesis; adenosylcobalamin biosynthesis.</text>
</comment>
<proteinExistence type="predicted"/>
<evidence type="ECO:0000256" key="2">
    <source>
        <dbReference type="ARBA" id="ARBA00022573"/>
    </source>
</evidence>
<dbReference type="PROSITE" id="PS51014">
    <property type="entry name" value="COBK_CBIJ"/>
    <property type="match status" value="1"/>
</dbReference>
<evidence type="ECO:0000256" key="1">
    <source>
        <dbReference type="ARBA" id="ARBA00004953"/>
    </source>
</evidence>
<protein>
    <submittedName>
        <fullName evidence="4">Precorrin-6A/cobalt-precorrin-6A reductase</fullName>
    </submittedName>
</protein>
<sequence length="259" mass="26980">MHVLLLAGTAEARELAGLLADHPRLQATASLAGRVRRAADLPVTVRTGGFGGIDGLAAWLREQAVGAVVDATHPFAAGISANAAAAARAADIPLAALVRPAWEPRPGDDWRPVADLDAAVAALRPLGERVLVTTGRNELAPFEAAPEKDYVIRTIDPPEPPPALPRARYIQARGPFDAASEAALMAEHDIQALVTKASGGEATRGKLDAARERGIPVVMVERPPLPAGVHRHCTTPGEALAWLEGLAAGHDSPSCQRGV</sequence>
<dbReference type="RefSeq" id="WP_093427635.1">
    <property type="nucleotide sequence ID" value="NZ_FOMJ01000002.1"/>
</dbReference>
<accession>A0A1I1Q4P1</accession>
<keyword evidence="3" id="KW-0560">Oxidoreductase</keyword>
<dbReference type="GO" id="GO:0009236">
    <property type="term" value="P:cobalamin biosynthetic process"/>
    <property type="evidence" value="ECO:0007669"/>
    <property type="project" value="UniProtKB-UniPathway"/>
</dbReference>
<dbReference type="UniPathway" id="UPA00148"/>
<dbReference type="NCBIfam" id="NF005968">
    <property type="entry name" value="PRK08057.1-2"/>
    <property type="match status" value="1"/>
</dbReference>
<keyword evidence="2" id="KW-0169">Cobalamin biosynthesis</keyword>
<organism evidence="4 5">
    <name type="scientific">Thiohalospira halophila DSM 15071</name>
    <dbReference type="NCBI Taxonomy" id="1123397"/>
    <lineage>
        <taxon>Bacteria</taxon>
        <taxon>Pseudomonadati</taxon>
        <taxon>Pseudomonadota</taxon>
        <taxon>Gammaproteobacteria</taxon>
        <taxon>Thiohalospirales</taxon>
        <taxon>Thiohalospiraceae</taxon>
        <taxon>Thiohalospira</taxon>
    </lineage>
</organism>
<evidence type="ECO:0000313" key="4">
    <source>
        <dbReference type="EMBL" id="SFD16967.1"/>
    </source>
</evidence>
<dbReference type="InterPro" id="IPR003723">
    <property type="entry name" value="Precorrin-6x_reduct"/>
</dbReference>
<gene>
    <name evidence="4" type="ORF">SAMN05660831_00981</name>
</gene>
<dbReference type="Pfam" id="PF02571">
    <property type="entry name" value="CbiJ"/>
    <property type="match status" value="1"/>
</dbReference>
<dbReference type="PANTHER" id="PTHR36925:SF1">
    <property type="entry name" value="COBALT-PRECORRIN-6A REDUCTASE"/>
    <property type="match status" value="1"/>
</dbReference>